<comment type="caution">
    <text evidence="2">The sequence shown here is derived from an EMBL/GenBank/DDBJ whole genome shotgun (WGS) entry which is preliminary data.</text>
</comment>
<dbReference type="InterPro" id="IPR001296">
    <property type="entry name" value="Glyco_trans_1"/>
</dbReference>
<organism evidence="2 3">
    <name type="scientific">Candidatus Daviesbacteria bacterium GW2011_GWA1_36_8</name>
    <dbReference type="NCBI Taxonomy" id="1618417"/>
    <lineage>
        <taxon>Bacteria</taxon>
        <taxon>Candidatus Daviesiibacteriota</taxon>
    </lineage>
</organism>
<dbReference type="AlphaFoldDB" id="A0A0G0F9R3"/>
<name>A0A0G0F9R3_9BACT</name>
<dbReference type="EMBL" id="LBSJ01000033">
    <property type="protein sequence ID" value="KKQ14687.1"/>
    <property type="molecule type" value="Genomic_DNA"/>
</dbReference>
<dbReference type="GO" id="GO:0016020">
    <property type="term" value="C:membrane"/>
    <property type="evidence" value="ECO:0007669"/>
    <property type="project" value="TreeGrafter"/>
</dbReference>
<dbReference type="InterPro" id="IPR038013">
    <property type="entry name" value="ALG11"/>
</dbReference>
<dbReference type="PATRIC" id="fig|1618417.4.peg.1061"/>
<dbReference type="Pfam" id="PF00534">
    <property type="entry name" value="Glycos_transf_1"/>
    <property type="match status" value="1"/>
</dbReference>
<dbReference type="Proteomes" id="UP000034448">
    <property type="component" value="Unassembled WGS sequence"/>
</dbReference>
<accession>A0A0G0F9R3</accession>
<dbReference type="SUPFAM" id="SSF53756">
    <property type="entry name" value="UDP-Glycosyltransferase/glycogen phosphorylase"/>
    <property type="match status" value="1"/>
</dbReference>
<evidence type="ECO:0000313" key="3">
    <source>
        <dbReference type="Proteomes" id="UP000034448"/>
    </source>
</evidence>
<dbReference type="GO" id="GO:0004377">
    <property type="term" value="F:GDP-Man:Man(3)GlcNAc(2)-PP-Dol alpha-1,2-mannosyltransferase activity"/>
    <property type="evidence" value="ECO:0007669"/>
    <property type="project" value="InterPro"/>
</dbReference>
<keyword evidence="2" id="KW-0808">Transferase</keyword>
<evidence type="ECO:0000313" key="2">
    <source>
        <dbReference type="EMBL" id="KKQ14687.1"/>
    </source>
</evidence>
<proteinExistence type="predicted"/>
<dbReference type="Gene3D" id="3.40.50.2000">
    <property type="entry name" value="Glycogen Phosphorylase B"/>
    <property type="match status" value="2"/>
</dbReference>
<feature type="domain" description="Glycosyl transferase family 1" evidence="1">
    <location>
        <begin position="166"/>
        <end position="345"/>
    </location>
</feature>
<dbReference type="GO" id="GO:0006487">
    <property type="term" value="P:protein N-linked glycosylation"/>
    <property type="evidence" value="ECO:0007669"/>
    <property type="project" value="TreeGrafter"/>
</dbReference>
<dbReference type="PANTHER" id="PTHR45919">
    <property type="entry name" value="GDP-MAN:MAN(3)GLCNAC(2)-PP-DOL ALPHA-1,2-MANNOSYLTRANSFERASE"/>
    <property type="match status" value="1"/>
</dbReference>
<protein>
    <submittedName>
        <fullName evidence="2">Glycosyl transferase group 2/group 1 fusion protein</fullName>
    </submittedName>
</protein>
<sequence length="363" mass="41708">MKIGLYTPYLDTFGGGERYMLAIAEILSKKGDVDILLDQHLEDMNPKKIIKVSQDRFNLDLSKVRLVKAPLGKGSNLIKRNIFLKKYDLLIYLTDGSIFYSTAKKSIIHIQSPLINPKINNIWNKVKLRSWDLIVYNSNFTKENAEKYWKLRSKVIYPPVDVKNIKPFKKEKIILSVGRFFGYLKDEQSSSSNKKHELLISEFKKLVDGKSLDDWSLYLAGSASEGDKEYIEHLKKLSEGYKIYLMPNLNFSELIKLYGDASIYWHALGYGEDNPTKLEHFGITTVEAMSAGCVPVVINKGGQKEIVKHWESGFLWNDTKELKELTLKLINDNKLLEKLSKGAINRSRNFSKEKFQNEILGLL</sequence>
<dbReference type="PANTHER" id="PTHR45919:SF1">
    <property type="entry name" value="GDP-MAN:MAN(3)GLCNAC(2)-PP-DOL ALPHA-1,2-MANNOSYLTRANSFERASE"/>
    <property type="match status" value="1"/>
</dbReference>
<evidence type="ECO:0000259" key="1">
    <source>
        <dbReference type="Pfam" id="PF00534"/>
    </source>
</evidence>
<gene>
    <name evidence="2" type="ORF">US28_C0033G0013</name>
</gene>
<reference evidence="2 3" key="1">
    <citation type="journal article" date="2015" name="Nature">
        <title>rRNA introns, odd ribosomes, and small enigmatic genomes across a large radiation of phyla.</title>
        <authorList>
            <person name="Brown C.T."/>
            <person name="Hug L.A."/>
            <person name="Thomas B.C."/>
            <person name="Sharon I."/>
            <person name="Castelle C.J."/>
            <person name="Singh A."/>
            <person name="Wilkins M.J."/>
            <person name="Williams K.H."/>
            <person name="Banfield J.F."/>
        </authorList>
    </citation>
    <scope>NUCLEOTIDE SEQUENCE [LARGE SCALE GENOMIC DNA]</scope>
</reference>